<evidence type="ECO:0000313" key="1">
    <source>
        <dbReference type="EMBL" id="KAI5647359.1"/>
    </source>
</evidence>
<comment type="caution">
    <text evidence="1">The sequence shown here is derived from an EMBL/GenBank/DDBJ whole genome shotgun (WGS) entry which is preliminary data.</text>
</comment>
<dbReference type="EMBL" id="CM044708">
    <property type="protein sequence ID" value="KAI5647359.1"/>
    <property type="molecule type" value="Genomic_DNA"/>
</dbReference>
<evidence type="ECO:0000313" key="2">
    <source>
        <dbReference type="Proteomes" id="UP001060085"/>
    </source>
</evidence>
<organism evidence="1 2">
    <name type="scientific">Catharanthus roseus</name>
    <name type="common">Madagascar periwinkle</name>
    <name type="synonym">Vinca rosea</name>
    <dbReference type="NCBI Taxonomy" id="4058"/>
    <lineage>
        <taxon>Eukaryota</taxon>
        <taxon>Viridiplantae</taxon>
        <taxon>Streptophyta</taxon>
        <taxon>Embryophyta</taxon>
        <taxon>Tracheophyta</taxon>
        <taxon>Spermatophyta</taxon>
        <taxon>Magnoliopsida</taxon>
        <taxon>eudicotyledons</taxon>
        <taxon>Gunneridae</taxon>
        <taxon>Pentapetalae</taxon>
        <taxon>asterids</taxon>
        <taxon>lamiids</taxon>
        <taxon>Gentianales</taxon>
        <taxon>Apocynaceae</taxon>
        <taxon>Rauvolfioideae</taxon>
        <taxon>Vinceae</taxon>
        <taxon>Catharanthinae</taxon>
        <taxon>Catharanthus</taxon>
    </lineage>
</organism>
<reference evidence="2" key="1">
    <citation type="journal article" date="2023" name="Nat. Plants">
        <title>Single-cell RNA sequencing provides a high-resolution roadmap for understanding the multicellular compartmentation of specialized metabolism.</title>
        <authorList>
            <person name="Sun S."/>
            <person name="Shen X."/>
            <person name="Li Y."/>
            <person name="Li Y."/>
            <person name="Wang S."/>
            <person name="Li R."/>
            <person name="Zhang H."/>
            <person name="Shen G."/>
            <person name="Guo B."/>
            <person name="Wei J."/>
            <person name="Xu J."/>
            <person name="St-Pierre B."/>
            <person name="Chen S."/>
            <person name="Sun C."/>
        </authorList>
    </citation>
    <scope>NUCLEOTIDE SEQUENCE [LARGE SCALE GENOMIC DNA]</scope>
</reference>
<gene>
    <name evidence="1" type="ORF">M9H77_33364</name>
</gene>
<protein>
    <submittedName>
        <fullName evidence="1">Uncharacterized protein</fullName>
    </submittedName>
</protein>
<proteinExistence type="predicted"/>
<keyword evidence="2" id="KW-1185">Reference proteome</keyword>
<name>A0ACB9ZIE4_CATRO</name>
<dbReference type="Proteomes" id="UP001060085">
    <property type="component" value="Linkage Group LG08"/>
</dbReference>
<accession>A0ACB9ZIE4</accession>
<sequence>MAFWGIEIKPGNPVTHSFDRVRRRLRISQATLGIGSVMKKVLVQCNVGNKYPVFLCALLPDKTESCHLDLEFEEQDDVVFSVIGPRSVYLTGYYVSDSRHPGLGSDTYPSLCETYGEDIANTESEESKCQTDEDSFDDSFIDDDDDLEVFPPSPVSSDKADEDMPDKNNMTECKVIRKPRRKRTQVIDSDDSTSWQSGDEDNFILSVLKKDVRTSVSEVAEKNGQEKGGKTEDGATSDGVSDKAPDGLLMHREAESLKLCGSSTDCLLLSFGGKHTNRKNLQDNVLVPSNEVKSDKEIEPMRSWEGPTKEAETLEDNFINHNDGPVDGKSQVKNEKVDNSENLVVHDEDKSEPGPVSKKKSKRKRRDKSHEVNEKALKEDESLQIVAVADSKSQEPLQSDKDAQRPTIQGDSSLFLPPAEISENHQNPKKRRKGGTGERSLGSNDGTCDDDLVEDHFKQQELEGSKMNEDLPATTEECLIPTDRASDPVAEGCKLKKAKRKKKKDNACEIDANLNTSASILSENENINSPMKLEERNDETETSKTRTLSNGLTIEELTPGEKDGKVATVGRKVKVFYTAKLRDNGHVFDSNIGKSAYKFRLGDETIIDGWNIGLEGMRVGGKRRLIIPPSMGFGHQGGGENIPPNSWLVYEVELAGAR</sequence>